<evidence type="ECO:0000313" key="9">
    <source>
        <dbReference type="Proteomes" id="UP001596915"/>
    </source>
</evidence>
<dbReference type="SUPFAM" id="SSF56112">
    <property type="entry name" value="Protein kinase-like (PK-like)"/>
    <property type="match status" value="1"/>
</dbReference>
<evidence type="ECO:0000256" key="1">
    <source>
        <dbReference type="ARBA" id="ARBA00022527"/>
    </source>
</evidence>
<comment type="caution">
    <text evidence="8">The sequence shown here is derived from an EMBL/GenBank/DDBJ whole genome shotgun (WGS) entry which is preliminary data.</text>
</comment>
<keyword evidence="5" id="KW-0067">ATP-binding</keyword>
<feature type="compositionally biased region" description="Polar residues" evidence="6">
    <location>
        <begin position="368"/>
        <end position="379"/>
    </location>
</feature>
<dbReference type="PANTHER" id="PTHR24351">
    <property type="entry name" value="RIBOSOMAL PROTEIN S6 KINASE"/>
    <property type="match status" value="1"/>
</dbReference>
<evidence type="ECO:0000256" key="4">
    <source>
        <dbReference type="ARBA" id="ARBA00022777"/>
    </source>
</evidence>
<evidence type="ECO:0000256" key="3">
    <source>
        <dbReference type="ARBA" id="ARBA00022741"/>
    </source>
</evidence>
<feature type="compositionally biased region" description="Low complexity" evidence="6">
    <location>
        <begin position="381"/>
        <end position="396"/>
    </location>
</feature>
<evidence type="ECO:0000256" key="5">
    <source>
        <dbReference type="ARBA" id="ARBA00022840"/>
    </source>
</evidence>
<reference evidence="9" key="1">
    <citation type="journal article" date="2019" name="Int. J. Syst. Evol. Microbiol.">
        <title>The Global Catalogue of Microorganisms (GCM) 10K type strain sequencing project: providing services to taxonomists for standard genome sequencing and annotation.</title>
        <authorList>
            <consortium name="The Broad Institute Genomics Platform"/>
            <consortium name="The Broad Institute Genome Sequencing Center for Infectious Disease"/>
            <person name="Wu L."/>
            <person name="Ma J."/>
        </authorList>
    </citation>
    <scope>NUCLEOTIDE SEQUENCE [LARGE SCALE GENOMIC DNA]</scope>
    <source>
        <strain evidence="9">JCM 12607</strain>
    </source>
</reference>
<dbReference type="SMART" id="SM00220">
    <property type="entry name" value="S_TKc"/>
    <property type="match status" value="1"/>
</dbReference>
<evidence type="ECO:0000256" key="6">
    <source>
        <dbReference type="SAM" id="MobiDB-lite"/>
    </source>
</evidence>
<dbReference type="Pfam" id="PF00069">
    <property type="entry name" value="Pkinase"/>
    <property type="match status" value="1"/>
</dbReference>
<sequence length="409" mass="44268">MTVPPPTEVEVDEAGTGHRDPRDAETRRGLDRVPAALDGRFDLTQVLSSAQRPSQAVVLRVKDREARHASADVPLVLKWYHHRFGPDPGVRRVLAEGPGGPGGPGGPVAGLLESGTADGHPYDLTLSYGETDLARYRADRPGPLPPALVRAVVEQLHTALVAVHARDIVHRDVTPDNIMVRIQNEDRPELVLIDFGAAVHEPRHDRPRRRDWVGKPLYLAPEAAPHRQAVTPAVDWWSLGMVVAELAGGSHPIDFRGDEEVLTEVATHDPELPLVTDPRLLMLCQGLLTRAPEHRWGGEQVAAWLRGKPRRSRPAPPAPHCATSRPGARCSPSPSWAGRSPVPRSWPASWTSTAGPPRGCWPAGTDGPNWSSGWASSSILRAAAPRRTSSSSPCARNSPNRRTPGPSHG</sequence>
<evidence type="ECO:0000313" key="8">
    <source>
        <dbReference type="EMBL" id="MFD0626302.1"/>
    </source>
</evidence>
<keyword evidence="1 8" id="KW-0723">Serine/threonine-protein kinase</keyword>
<dbReference type="GO" id="GO:0004674">
    <property type="term" value="F:protein serine/threonine kinase activity"/>
    <property type="evidence" value="ECO:0007669"/>
    <property type="project" value="UniProtKB-KW"/>
</dbReference>
<dbReference type="Gene3D" id="1.10.510.10">
    <property type="entry name" value="Transferase(Phosphotransferase) domain 1"/>
    <property type="match status" value="1"/>
</dbReference>
<dbReference type="PROSITE" id="PS50011">
    <property type="entry name" value="PROTEIN_KINASE_DOM"/>
    <property type="match status" value="1"/>
</dbReference>
<accession>A0ABW2WXZ5</accession>
<name>A0ABW2WXZ5_9ACTN</name>
<gene>
    <name evidence="8" type="ORF">ACFQ2K_29920</name>
</gene>
<keyword evidence="4 8" id="KW-0418">Kinase</keyword>
<protein>
    <submittedName>
        <fullName evidence="8">Serine/threonine protein kinase</fullName>
    </submittedName>
</protein>
<dbReference type="InterPro" id="IPR008266">
    <property type="entry name" value="Tyr_kinase_AS"/>
</dbReference>
<dbReference type="EMBL" id="JBHTGL010000008">
    <property type="protein sequence ID" value="MFD0626302.1"/>
    <property type="molecule type" value="Genomic_DNA"/>
</dbReference>
<keyword evidence="9" id="KW-1185">Reference proteome</keyword>
<feature type="region of interest" description="Disordered" evidence="6">
    <location>
        <begin position="1"/>
        <end position="29"/>
    </location>
</feature>
<dbReference type="InterPro" id="IPR000719">
    <property type="entry name" value="Prot_kinase_dom"/>
</dbReference>
<feature type="domain" description="Protein kinase" evidence="7">
    <location>
        <begin position="30"/>
        <end position="305"/>
    </location>
</feature>
<dbReference type="Proteomes" id="UP001596915">
    <property type="component" value="Unassembled WGS sequence"/>
</dbReference>
<evidence type="ECO:0000256" key="2">
    <source>
        <dbReference type="ARBA" id="ARBA00022679"/>
    </source>
</evidence>
<dbReference type="InterPro" id="IPR011009">
    <property type="entry name" value="Kinase-like_dom_sf"/>
</dbReference>
<proteinExistence type="predicted"/>
<organism evidence="8 9">
    <name type="scientific">Streptomyces sanglieri</name>
    <dbReference type="NCBI Taxonomy" id="193460"/>
    <lineage>
        <taxon>Bacteria</taxon>
        <taxon>Bacillati</taxon>
        <taxon>Actinomycetota</taxon>
        <taxon>Actinomycetes</taxon>
        <taxon>Kitasatosporales</taxon>
        <taxon>Streptomycetaceae</taxon>
        <taxon>Streptomyces</taxon>
    </lineage>
</organism>
<dbReference type="PROSITE" id="PS00109">
    <property type="entry name" value="PROTEIN_KINASE_TYR"/>
    <property type="match status" value="1"/>
</dbReference>
<feature type="compositionally biased region" description="Basic and acidic residues" evidence="6">
    <location>
        <begin position="15"/>
        <end position="29"/>
    </location>
</feature>
<keyword evidence="3" id="KW-0547">Nucleotide-binding</keyword>
<evidence type="ECO:0000259" key="7">
    <source>
        <dbReference type="PROSITE" id="PS50011"/>
    </source>
</evidence>
<feature type="region of interest" description="Disordered" evidence="6">
    <location>
        <begin position="307"/>
        <end position="409"/>
    </location>
</feature>
<keyword evidence="2" id="KW-0808">Transferase</keyword>